<dbReference type="EMBL" id="VAHF01000045">
    <property type="protein sequence ID" value="TXG46630.1"/>
    <property type="molecule type" value="Genomic_DNA"/>
</dbReference>
<dbReference type="Proteomes" id="UP000323000">
    <property type="component" value="Unassembled WGS sequence"/>
</dbReference>
<protein>
    <submittedName>
        <fullName evidence="1">Uncharacterized protein</fullName>
    </submittedName>
</protein>
<sequence>MHMAITMKKIITIWQIIRLKQVMKHWKARSLKHKLTLSDSSSTAASPPLGQEEYGFKCNGGIGLPCEVDLFEEVLKFLVKDEMKYGSLEPRPPLKPTICPSASENGTDEGVRSEGIEISVVLRIMLQQLSNSQVCFAPRNSNSVADELAKRGLQLEGENVVWSVF</sequence>
<organism evidence="1 2">
    <name type="scientific">Acer yangbiense</name>
    <dbReference type="NCBI Taxonomy" id="1000413"/>
    <lineage>
        <taxon>Eukaryota</taxon>
        <taxon>Viridiplantae</taxon>
        <taxon>Streptophyta</taxon>
        <taxon>Embryophyta</taxon>
        <taxon>Tracheophyta</taxon>
        <taxon>Spermatophyta</taxon>
        <taxon>Magnoliopsida</taxon>
        <taxon>eudicotyledons</taxon>
        <taxon>Gunneridae</taxon>
        <taxon>Pentapetalae</taxon>
        <taxon>rosids</taxon>
        <taxon>malvids</taxon>
        <taxon>Sapindales</taxon>
        <taxon>Sapindaceae</taxon>
        <taxon>Hippocastanoideae</taxon>
        <taxon>Acereae</taxon>
        <taxon>Acer</taxon>
    </lineage>
</organism>
<gene>
    <name evidence="1" type="ORF">EZV62_027869</name>
</gene>
<reference evidence="2" key="1">
    <citation type="journal article" date="2019" name="Gigascience">
        <title>De novo genome assembly of the endangered Acer yangbiense, a plant species with extremely small populations endemic to Yunnan Province, China.</title>
        <authorList>
            <person name="Yang J."/>
            <person name="Wariss H.M."/>
            <person name="Tao L."/>
            <person name="Zhang R."/>
            <person name="Yun Q."/>
            <person name="Hollingsworth P."/>
            <person name="Dao Z."/>
            <person name="Luo G."/>
            <person name="Guo H."/>
            <person name="Ma Y."/>
            <person name="Sun W."/>
        </authorList>
    </citation>
    <scope>NUCLEOTIDE SEQUENCE [LARGE SCALE GENOMIC DNA]</scope>
    <source>
        <strain evidence="2">cv. Malutang</strain>
    </source>
</reference>
<name>A0A5C7GPY4_9ROSI</name>
<dbReference type="AlphaFoldDB" id="A0A5C7GPY4"/>
<dbReference type="OrthoDB" id="762405at2759"/>
<keyword evidence="2" id="KW-1185">Reference proteome</keyword>
<evidence type="ECO:0000313" key="2">
    <source>
        <dbReference type="Proteomes" id="UP000323000"/>
    </source>
</evidence>
<proteinExistence type="predicted"/>
<evidence type="ECO:0000313" key="1">
    <source>
        <dbReference type="EMBL" id="TXG46630.1"/>
    </source>
</evidence>
<accession>A0A5C7GPY4</accession>
<comment type="caution">
    <text evidence="1">The sequence shown here is derived from an EMBL/GenBank/DDBJ whole genome shotgun (WGS) entry which is preliminary data.</text>
</comment>